<feature type="site" description="Important for acyl-CoA specificity" evidence="5">
    <location>
        <position position="111"/>
    </location>
</feature>
<evidence type="ECO:0000256" key="4">
    <source>
        <dbReference type="ARBA" id="ARBA00023315"/>
    </source>
</evidence>
<keyword evidence="5" id="KW-0486">Methionine biosynthesis</keyword>
<evidence type="ECO:0000313" key="7">
    <source>
        <dbReference type="Proteomes" id="UP001565200"/>
    </source>
</evidence>
<dbReference type="InterPro" id="IPR029062">
    <property type="entry name" value="Class_I_gatase-like"/>
</dbReference>
<feature type="site" description="Important for substrate specificity" evidence="5">
    <location>
        <position position="192"/>
    </location>
</feature>
<feature type="binding site" evidence="5">
    <location>
        <position position="163"/>
    </location>
    <ligand>
        <name>substrate</name>
    </ligand>
</feature>
<keyword evidence="1 5" id="KW-0963">Cytoplasm</keyword>
<keyword evidence="7" id="KW-1185">Reference proteome</keyword>
<gene>
    <name evidence="6" type="primary">metA</name>
    <name evidence="5" type="synonym">metAA</name>
    <name evidence="6" type="ORF">AAK873_09540</name>
</gene>
<comment type="similarity">
    <text evidence="5">Belongs to the MetA family.</text>
</comment>
<dbReference type="Proteomes" id="UP001565200">
    <property type="component" value="Unassembled WGS sequence"/>
</dbReference>
<feature type="active site" evidence="5">
    <location>
        <position position="237"/>
    </location>
</feature>
<dbReference type="PANTHER" id="PTHR20919:SF0">
    <property type="entry name" value="HOMOSERINE O-SUCCINYLTRANSFERASE"/>
    <property type="match status" value="1"/>
</dbReference>
<dbReference type="PIRSF" id="PIRSF000450">
    <property type="entry name" value="H_ser_succinyltr"/>
    <property type="match status" value="1"/>
</dbReference>
<comment type="catalytic activity">
    <reaction evidence="5">
        <text>L-homoserine + acetyl-CoA = O-acetyl-L-homoserine + CoA</text>
        <dbReference type="Rhea" id="RHEA:13701"/>
        <dbReference type="ChEBI" id="CHEBI:57287"/>
        <dbReference type="ChEBI" id="CHEBI:57288"/>
        <dbReference type="ChEBI" id="CHEBI:57476"/>
        <dbReference type="ChEBI" id="CHEBI:57716"/>
        <dbReference type="EC" id="2.3.1.31"/>
    </reaction>
</comment>
<reference evidence="6 7" key="1">
    <citation type="submission" date="2024-03" db="EMBL/GenBank/DDBJ databases">
        <title>Mouse gut bacterial collection (mGBC) of GemPharmatech.</title>
        <authorList>
            <person name="He Y."/>
            <person name="Dong L."/>
            <person name="Wu D."/>
            <person name="Gao X."/>
            <person name="Lin Z."/>
        </authorList>
    </citation>
    <scope>NUCLEOTIDE SEQUENCE [LARGE SCALE GENOMIC DNA]</scope>
    <source>
        <strain evidence="6 7">54-13</strain>
    </source>
</reference>
<dbReference type="Gene3D" id="3.40.50.880">
    <property type="match status" value="1"/>
</dbReference>
<dbReference type="InterPro" id="IPR005697">
    <property type="entry name" value="HST_MetA"/>
</dbReference>
<feature type="binding site" evidence="5">
    <location>
        <position position="249"/>
    </location>
    <ligand>
        <name>substrate</name>
    </ligand>
</feature>
<sequence>MPVRVPVSLPAVEMLKEENIFVIDEQRASSQDIRPLRIGILNLMPLKIMTETDLLRLISNTPLQVELDLIDTASHVSRNTPREHVEEFYKTFEEIKDLNYDGFIITGAPVEKVDFEEVDYWDELCDIFDWARTHVTSTLYICWAAFAGLYHHYGVPKHVIDRKISGVFPHRVNDSRNPIFRGFDDEFYVPHSRFSEVLRDEVEQVKGLDIIAESPESGVYMVMARNGREFFITGHSEYSPYTLDFEYRRDTDKGMNPAVPAHYYIDDDPSKGPIVRWRSHANLLFSNWLNYFVYQETPYDIRDIHS</sequence>
<comment type="caution">
    <text evidence="5">Lacks conserved residue(s) required for the propagation of feature annotation.</text>
</comment>
<dbReference type="CDD" id="cd03131">
    <property type="entry name" value="GATase1_HTS"/>
    <property type="match status" value="1"/>
</dbReference>
<feature type="active site" description="Proton acceptor" evidence="5">
    <location>
        <position position="235"/>
    </location>
</feature>
<keyword evidence="4 5" id="KW-0012">Acyltransferase</keyword>
<feature type="binding site" evidence="5">
    <location>
        <position position="192"/>
    </location>
    <ligand>
        <name>substrate</name>
    </ligand>
</feature>
<proteinExistence type="inferred from homology"/>
<name>A0ABV4CWS0_9BACT</name>
<comment type="subcellular location">
    <subcellularLocation>
        <location evidence="5">Cytoplasm</location>
    </subcellularLocation>
</comment>
<feature type="active site" description="Acyl-thioester intermediate" evidence="5">
    <location>
        <position position="142"/>
    </location>
</feature>
<comment type="caution">
    <text evidence="6">The sequence shown here is derived from an EMBL/GenBank/DDBJ whole genome shotgun (WGS) entry which is preliminary data.</text>
</comment>
<evidence type="ECO:0000256" key="2">
    <source>
        <dbReference type="ARBA" id="ARBA00022605"/>
    </source>
</evidence>
<evidence type="ECO:0000256" key="3">
    <source>
        <dbReference type="ARBA" id="ARBA00022679"/>
    </source>
</evidence>
<dbReference type="SUPFAM" id="SSF52317">
    <property type="entry name" value="Class I glutamine amidotransferase-like"/>
    <property type="match status" value="1"/>
</dbReference>
<keyword evidence="3 5" id="KW-0808">Transferase</keyword>
<dbReference type="EMBL" id="JBCLPP010000025">
    <property type="protein sequence ID" value="MEY8245854.1"/>
    <property type="molecule type" value="Genomic_DNA"/>
</dbReference>
<dbReference type="Pfam" id="PF04204">
    <property type="entry name" value="HTS"/>
    <property type="match status" value="1"/>
</dbReference>
<dbReference type="PANTHER" id="PTHR20919">
    <property type="entry name" value="HOMOSERINE O-SUCCINYLTRANSFERASE"/>
    <property type="match status" value="1"/>
</dbReference>
<keyword evidence="2 5" id="KW-0028">Amino-acid biosynthesis</keyword>
<protein>
    <recommendedName>
        <fullName evidence="5">Homoserine O-acetyltransferase</fullName>
        <shortName evidence="5">HAT</shortName>
        <ecNumber evidence="5">2.3.1.31</ecNumber>
    </recommendedName>
    <alternativeName>
        <fullName evidence="5">Homoserine transacetylase</fullName>
        <shortName evidence="5">HTA</shortName>
    </alternativeName>
</protein>
<dbReference type="RefSeq" id="WP_121699108.1">
    <property type="nucleotide sequence ID" value="NZ_JBCLPP010000025.1"/>
</dbReference>
<organism evidence="6 7">
    <name type="scientific">Heminiphilus faecis</name>
    <dbReference type="NCBI Taxonomy" id="2601703"/>
    <lineage>
        <taxon>Bacteria</taxon>
        <taxon>Pseudomonadati</taxon>
        <taxon>Bacteroidota</taxon>
        <taxon>Bacteroidia</taxon>
        <taxon>Bacteroidales</taxon>
        <taxon>Muribaculaceae</taxon>
        <taxon>Heminiphilus</taxon>
    </lineage>
</organism>
<dbReference type="GO" id="GO:0008899">
    <property type="term" value="F:homoserine O-succinyltransferase activity"/>
    <property type="evidence" value="ECO:0007669"/>
    <property type="project" value="UniProtKB-EC"/>
</dbReference>
<accession>A0ABV4CWS0</accession>
<evidence type="ECO:0000256" key="5">
    <source>
        <dbReference type="HAMAP-Rule" id="MF_00295"/>
    </source>
</evidence>
<comment type="function">
    <text evidence="5">Transfers an acetyl group from acetyl-CoA to L-homoserine, forming acetyl-L-homoserine.</text>
</comment>
<evidence type="ECO:0000313" key="6">
    <source>
        <dbReference type="EMBL" id="MEY8245854.1"/>
    </source>
</evidence>
<comment type="pathway">
    <text evidence="5">Amino-acid biosynthesis; L-methionine biosynthesis via de novo pathway; O-acetyl-L-homoserine from L-homoserine: step 1/1.</text>
</comment>
<dbReference type="EC" id="2.3.1.31" evidence="5"/>
<evidence type="ECO:0000256" key="1">
    <source>
        <dbReference type="ARBA" id="ARBA00022490"/>
    </source>
</evidence>
<dbReference type="HAMAP" id="MF_00295">
    <property type="entry name" value="MetA_acyltransf"/>
    <property type="match status" value="1"/>
</dbReference>
<dbReference type="InterPro" id="IPR033752">
    <property type="entry name" value="MetA_family"/>
</dbReference>
<dbReference type="NCBIfam" id="TIGR01001">
    <property type="entry name" value="metA"/>
    <property type="match status" value="1"/>
</dbReference>